<protein>
    <submittedName>
        <fullName evidence="1">Uncharacterized protein</fullName>
    </submittedName>
</protein>
<sequence>MLILFFYNISRHYMVDSFTVPSKYNTMPHTCFIFIS</sequence>
<name>A0A0E9R9K3_ANGAN</name>
<reference evidence="1" key="2">
    <citation type="journal article" date="2015" name="Fish Shellfish Immunol.">
        <title>Early steps in the European eel (Anguilla anguilla)-Vibrio vulnificus interaction in the gills: Role of the RtxA13 toxin.</title>
        <authorList>
            <person name="Callol A."/>
            <person name="Pajuelo D."/>
            <person name="Ebbesson L."/>
            <person name="Teles M."/>
            <person name="MacKenzie S."/>
            <person name="Amaro C."/>
        </authorList>
    </citation>
    <scope>NUCLEOTIDE SEQUENCE</scope>
</reference>
<dbReference type="EMBL" id="GBXM01083554">
    <property type="protein sequence ID" value="JAH25023.1"/>
    <property type="molecule type" value="Transcribed_RNA"/>
</dbReference>
<organism evidence="1">
    <name type="scientific">Anguilla anguilla</name>
    <name type="common">European freshwater eel</name>
    <name type="synonym">Muraena anguilla</name>
    <dbReference type="NCBI Taxonomy" id="7936"/>
    <lineage>
        <taxon>Eukaryota</taxon>
        <taxon>Metazoa</taxon>
        <taxon>Chordata</taxon>
        <taxon>Craniata</taxon>
        <taxon>Vertebrata</taxon>
        <taxon>Euteleostomi</taxon>
        <taxon>Actinopterygii</taxon>
        <taxon>Neopterygii</taxon>
        <taxon>Teleostei</taxon>
        <taxon>Anguilliformes</taxon>
        <taxon>Anguillidae</taxon>
        <taxon>Anguilla</taxon>
    </lineage>
</organism>
<dbReference type="AlphaFoldDB" id="A0A0E9R9K3"/>
<accession>A0A0E9R9K3</accession>
<evidence type="ECO:0000313" key="1">
    <source>
        <dbReference type="EMBL" id="JAH25023.1"/>
    </source>
</evidence>
<reference evidence="1" key="1">
    <citation type="submission" date="2014-11" db="EMBL/GenBank/DDBJ databases">
        <authorList>
            <person name="Amaro Gonzalez C."/>
        </authorList>
    </citation>
    <scope>NUCLEOTIDE SEQUENCE</scope>
</reference>
<proteinExistence type="predicted"/>